<dbReference type="Proteomes" id="UP001552594">
    <property type="component" value="Unassembled WGS sequence"/>
</dbReference>
<feature type="transmembrane region" description="Helical" evidence="1">
    <location>
        <begin position="81"/>
        <end position="104"/>
    </location>
</feature>
<feature type="transmembrane region" description="Helical" evidence="1">
    <location>
        <begin position="168"/>
        <end position="186"/>
    </location>
</feature>
<accession>A0ABV3K0Z5</accession>
<keyword evidence="1" id="KW-1133">Transmembrane helix</keyword>
<keyword evidence="3" id="KW-1185">Reference proteome</keyword>
<feature type="transmembrane region" description="Helical" evidence="1">
    <location>
        <begin position="38"/>
        <end position="57"/>
    </location>
</feature>
<organism evidence="2 3">
    <name type="scientific">Streptomyces orinoci</name>
    <name type="common">Streptoverticillium orinoci</name>
    <dbReference type="NCBI Taxonomy" id="67339"/>
    <lineage>
        <taxon>Bacteria</taxon>
        <taxon>Bacillati</taxon>
        <taxon>Actinomycetota</taxon>
        <taxon>Actinomycetes</taxon>
        <taxon>Kitasatosporales</taxon>
        <taxon>Streptomycetaceae</taxon>
        <taxon>Streptomyces</taxon>
    </lineage>
</organism>
<proteinExistence type="predicted"/>
<comment type="caution">
    <text evidence="2">The sequence shown here is derived from an EMBL/GenBank/DDBJ whole genome shotgun (WGS) entry which is preliminary data.</text>
</comment>
<name>A0ABV3K0Z5_STRON</name>
<evidence type="ECO:0000313" key="2">
    <source>
        <dbReference type="EMBL" id="MEV5508820.1"/>
    </source>
</evidence>
<gene>
    <name evidence="2" type="ORF">AB0L16_20620</name>
</gene>
<protein>
    <submittedName>
        <fullName evidence="2">ABC transporter permease</fullName>
    </submittedName>
</protein>
<evidence type="ECO:0000313" key="3">
    <source>
        <dbReference type="Proteomes" id="UP001552594"/>
    </source>
</evidence>
<dbReference type="EMBL" id="JBFAUK010000016">
    <property type="protein sequence ID" value="MEV5508820.1"/>
    <property type="molecule type" value="Genomic_DNA"/>
</dbReference>
<keyword evidence="1" id="KW-0472">Membrane</keyword>
<dbReference type="RefSeq" id="WP_109284609.1">
    <property type="nucleotide sequence ID" value="NZ_JBFAUK010000016.1"/>
</dbReference>
<evidence type="ECO:0000256" key="1">
    <source>
        <dbReference type="SAM" id="Phobius"/>
    </source>
</evidence>
<feature type="transmembrane region" description="Helical" evidence="1">
    <location>
        <begin position="125"/>
        <end position="148"/>
    </location>
</feature>
<reference evidence="2 3" key="1">
    <citation type="submission" date="2024-06" db="EMBL/GenBank/DDBJ databases">
        <title>The Natural Products Discovery Center: Release of the First 8490 Sequenced Strains for Exploring Actinobacteria Biosynthetic Diversity.</title>
        <authorList>
            <person name="Kalkreuter E."/>
            <person name="Kautsar S.A."/>
            <person name="Yang D."/>
            <person name="Bader C.D."/>
            <person name="Teijaro C.N."/>
            <person name="Fluegel L."/>
            <person name="Davis C.M."/>
            <person name="Simpson J.R."/>
            <person name="Lauterbach L."/>
            <person name="Steele A.D."/>
            <person name="Gui C."/>
            <person name="Meng S."/>
            <person name="Li G."/>
            <person name="Viehrig K."/>
            <person name="Ye F."/>
            <person name="Su P."/>
            <person name="Kiefer A.F."/>
            <person name="Nichols A."/>
            <person name="Cepeda A.J."/>
            <person name="Yan W."/>
            <person name="Fan B."/>
            <person name="Jiang Y."/>
            <person name="Adhikari A."/>
            <person name="Zheng C.-J."/>
            <person name="Schuster L."/>
            <person name="Cowan T.M."/>
            <person name="Smanski M.J."/>
            <person name="Chevrette M.G."/>
            <person name="De Carvalho L.P.S."/>
            <person name="Shen B."/>
        </authorList>
    </citation>
    <scope>NUCLEOTIDE SEQUENCE [LARGE SCALE GENOMIC DNA]</scope>
    <source>
        <strain evidence="2 3">NPDC052347</strain>
    </source>
</reference>
<keyword evidence="1" id="KW-0812">Transmembrane</keyword>
<sequence length="282" mass="30142">MTTPTTTVRATAPEPRPQFRDLLAAEWVKLWSLRSIRWTFALSAAALILFTTNGVLADYRNWPSNSPQLRASYPAAGYEDIFVPGAAMVLMLVTGSIGAITVVGEYASGLARTTFTAVPARGSLMAAKALVVAAATFAYGALVAAASFTVAQAVLSGRHINLSIGHPGALRAVLASALLAPVCALIGMSIGAILRHTATTMVTTAALLLLVPEFFDERHHWTAAIAHTMPYLAWQRLWRLDELGFPPGIHYPSTATEAWIALAAWPLVAVPVATLVVRRRDM</sequence>